<dbReference type="AlphaFoldDB" id="A0A7J7TUP6"/>
<feature type="compositionally biased region" description="Polar residues" evidence="1">
    <location>
        <begin position="36"/>
        <end position="45"/>
    </location>
</feature>
<dbReference type="VEuPathDB" id="HostDB:GeneID_118669770"/>
<evidence type="ECO:0000313" key="2">
    <source>
        <dbReference type="EMBL" id="KAF6304325.1"/>
    </source>
</evidence>
<accession>A0A7J7TUP6</accession>
<feature type="region of interest" description="Disordered" evidence="1">
    <location>
        <begin position="1"/>
        <end position="45"/>
    </location>
</feature>
<sequence>MAEGEVNHDNIFKMESPSDSAVILPRTPQGCASLPSPHTSSSRNL</sequence>
<dbReference type="EMBL" id="JABWUV010000015">
    <property type="protein sequence ID" value="KAF6304325.1"/>
    <property type="molecule type" value="Genomic_DNA"/>
</dbReference>
<feature type="compositionally biased region" description="Basic and acidic residues" evidence="1">
    <location>
        <begin position="1"/>
        <end position="12"/>
    </location>
</feature>
<keyword evidence="3" id="KW-1185">Reference proteome</keyword>
<evidence type="ECO:0000313" key="3">
    <source>
        <dbReference type="Proteomes" id="UP000527355"/>
    </source>
</evidence>
<evidence type="ECO:0000256" key="1">
    <source>
        <dbReference type="SAM" id="MobiDB-lite"/>
    </source>
</evidence>
<reference evidence="2 3" key="1">
    <citation type="journal article" date="2020" name="Nature">
        <title>Six reference-quality genomes reveal evolution of bat adaptations.</title>
        <authorList>
            <person name="Jebb D."/>
            <person name="Huang Z."/>
            <person name="Pippel M."/>
            <person name="Hughes G.M."/>
            <person name="Lavrichenko K."/>
            <person name="Devanna P."/>
            <person name="Winkler S."/>
            <person name="Jermiin L.S."/>
            <person name="Skirmuntt E.C."/>
            <person name="Katzourakis A."/>
            <person name="Burkitt-Gray L."/>
            <person name="Ray D.A."/>
            <person name="Sullivan K.A.M."/>
            <person name="Roscito J.G."/>
            <person name="Kirilenko B.M."/>
            <person name="Davalos L.M."/>
            <person name="Corthals A.P."/>
            <person name="Power M.L."/>
            <person name="Jones G."/>
            <person name="Ransome R.D."/>
            <person name="Dechmann D.K.N."/>
            <person name="Locatelli A.G."/>
            <person name="Puechmaille S.J."/>
            <person name="Fedrigo O."/>
            <person name="Jarvis E.D."/>
            <person name="Hiller M."/>
            <person name="Vernes S.C."/>
            <person name="Myers E.W."/>
            <person name="Teeling E.C."/>
        </authorList>
    </citation>
    <scope>NUCLEOTIDE SEQUENCE [LARGE SCALE GENOMIC DNA]</scope>
    <source>
        <strain evidence="2">MMyoMyo1</strain>
        <tissue evidence="2">Flight muscle</tissue>
    </source>
</reference>
<organism evidence="2 3">
    <name type="scientific">Myotis myotis</name>
    <name type="common">Greater mouse-eared bat</name>
    <name type="synonym">Vespertilio myotis</name>
    <dbReference type="NCBI Taxonomy" id="51298"/>
    <lineage>
        <taxon>Eukaryota</taxon>
        <taxon>Metazoa</taxon>
        <taxon>Chordata</taxon>
        <taxon>Craniata</taxon>
        <taxon>Vertebrata</taxon>
        <taxon>Euteleostomi</taxon>
        <taxon>Mammalia</taxon>
        <taxon>Eutheria</taxon>
        <taxon>Laurasiatheria</taxon>
        <taxon>Chiroptera</taxon>
        <taxon>Yangochiroptera</taxon>
        <taxon>Vespertilionidae</taxon>
        <taxon>Myotis</taxon>
    </lineage>
</organism>
<gene>
    <name evidence="2" type="ORF">mMyoMyo1_017348</name>
</gene>
<proteinExistence type="predicted"/>
<dbReference type="Proteomes" id="UP000527355">
    <property type="component" value="Unassembled WGS sequence"/>
</dbReference>
<comment type="caution">
    <text evidence="2">The sequence shown here is derived from an EMBL/GenBank/DDBJ whole genome shotgun (WGS) entry which is preliminary data.</text>
</comment>
<name>A0A7J7TUP6_MYOMY</name>
<protein>
    <submittedName>
        <fullName evidence="2">SWI5 dependent homologous recombination repair protein 1</fullName>
    </submittedName>
</protein>